<evidence type="ECO:0000313" key="2">
    <source>
        <dbReference type="EMBL" id="PIK33888.1"/>
    </source>
</evidence>
<dbReference type="InterPro" id="IPR002018">
    <property type="entry name" value="CarbesteraseB"/>
</dbReference>
<proteinExistence type="predicted"/>
<gene>
    <name evidence="2" type="ORF">BSL78_29294</name>
</gene>
<dbReference type="Gene3D" id="3.40.50.1820">
    <property type="entry name" value="alpha/beta hydrolase"/>
    <property type="match status" value="2"/>
</dbReference>
<evidence type="ECO:0000259" key="1">
    <source>
        <dbReference type="Pfam" id="PF00135"/>
    </source>
</evidence>
<dbReference type="Pfam" id="PF00135">
    <property type="entry name" value="COesterase"/>
    <property type="match status" value="2"/>
</dbReference>
<protein>
    <submittedName>
        <fullName evidence="2">Putative crystal protein-like</fullName>
    </submittedName>
</protein>
<evidence type="ECO:0000313" key="3">
    <source>
        <dbReference type="Proteomes" id="UP000230750"/>
    </source>
</evidence>
<dbReference type="OrthoDB" id="3200163at2759"/>
<reference evidence="2 3" key="1">
    <citation type="journal article" date="2017" name="PLoS Biol.">
        <title>The sea cucumber genome provides insights into morphological evolution and visceral regeneration.</title>
        <authorList>
            <person name="Zhang X."/>
            <person name="Sun L."/>
            <person name="Yuan J."/>
            <person name="Sun Y."/>
            <person name="Gao Y."/>
            <person name="Zhang L."/>
            <person name="Li S."/>
            <person name="Dai H."/>
            <person name="Hamel J.F."/>
            <person name="Liu C."/>
            <person name="Yu Y."/>
            <person name="Liu S."/>
            <person name="Lin W."/>
            <person name="Guo K."/>
            <person name="Jin S."/>
            <person name="Xu P."/>
            <person name="Storey K.B."/>
            <person name="Huan P."/>
            <person name="Zhang T."/>
            <person name="Zhou Y."/>
            <person name="Zhang J."/>
            <person name="Lin C."/>
            <person name="Li X."/>
            <person name="Xing L."/>
            <person name="Huo D."/>
            <person name="Sun M."/>
            <person name="Wang L."/>
            <person name="Mercier A."/>
            <person name="Li F."/>
            <person name="Yang H."/>
            <person name="Xiang J."/>
        </authorList>
    </citation>
    <scope>NUCLEOTIDE SEQUENCE [LARGE SCALE GENOMIC DNA]</scope>
    <source>
        <strain evidence="2">Shaxun</strain>
        <tissue evidence="2">Muscle</tissue>
    </source>
</reference>
<dbReference type="SUPFAM" id="SSF53474">
    <property type="entry name" value="alpha/beta-Hydrolases"/>
    <property type="match status" value="1"/>
</dbReference>
<feature type="domain" description="Carboxylesterase type B" evidence="1">
    <location>
        <begin position="88"/>
        <end position="375"/>
    </location>
</feature>
<dbReference type="EMBL" id="MRZV01002371">
    <property type="protein sequence ID" value="PIK33888.1"/>
    <property type="molecule type" value="Genomic_DNA"/>
</dbReference>
<dbReference type="AlphaFoldDB" id="A0A2G8JDR2"/>
<accession>A0A2G8JDR2</accession>
<dbReference type="PANTHER" id="PTHR45570:SF2">
    <property type="entry name" value="ACETYLCHOLINESTERASE 1-LIKE"/>
    <property type="match status" value="1"/>
</dbReference>
<organism evidence="2 3">
    <name type="scientific">Stichopus japonicus</name>
    <name type="common">Sea cucumber</name>
    <dbReference type="NCBI Taxonomy" id="307972"/>
    <lineage>
        <taxon>Eukaryota</taxon>
        <taxon>Metazoa</taxon>
        <taxon>Echinodermata</taxon>
        <taxon>Eleutherozoa</taxon>
        <taxon>Echinozoa</taxon>
        <taxon>Holothuroidea</taxon>
        <taxon>Aspidochirotacea</taxon>
        <taxon>Aspidochirotida</taxon>
        <taxon>Stichopodidae</taxon>
        <taxon>Apostichopus</taxon>
    </lineage>
</organism>
<dbReference type="PANTHER" id="PTHR45570">
    <property type="entry name" value="CARBOXYLIC ESTER HYDROLASE"/>
    <property type="match status" value="1"/>
</dbReference>
<dbReference type="STRING" id="307972.A0A2G8JDR2"/>
<comment type="caution">
    <text evidence="2">The sequence shown here is derived from an EMBL/GenBank/DDBJ whole genome shotgun (WGS) entry which is preliminary data.</text>
</comment>
<sequence>MKNLRVVCRSVTNHQTAAHSRLTDCLYLNLWVPKTGEQLSTMIFMHGVTSGTDLGQLFFMMEDTAQDAMRIIITINYRTGTETKARSEITISGQSAGAQSVGVHLVSEESRDLFDQALMFSNPYSLPFKLLDDGVALGKGVANLIGCPDVFDLDCWRAVSAEDLLAASRQATSAIYNPNEILQIFEPWSPAVGPYTELPEEVMIVNQQGAAQKKPTMLGTVREEGWPYITGIFRNELGNLQYRLFLKAIIPPYYRELINLYPADNTRDADQRNILSDTCTDFIFYCPSINISLSMSDQGYDNFYFYVLNSAWSFEEEWTEKYKDCWGHVCHGGDLPYIFRSGPLGNVSYSPGETEMMNHMTAYISNFLHTGDPNIPGRTLLRYVLQRLWWKFGT</sequence>
<keyword evidence="3" id="KW-1185">Reference proteome</keyword>
<name>A0A2G8JDR2_STIJA</name>
<dbReference type="Proteomes" id="UP000230750">
    <property type="component" value="Unassembled WGS sequence"/>
</dbReference>
<dbReference type="InterPro" id="IPR029058">
    <property type="entry name" value="AB_hydrolase_fold"/>
</dbReference>
<feature type="domain" description="Carboxylesterase type B" evidence="1">
    <location>
        <begin position="21"/>
        <end position="80"/>
    </location>
</feature>